<protein>
    <submittedName>
        <fullName evidence="4">Uncharacterized protein</fullName>
    </submittedName>
</protein>
<accession>A0A2U1NHH2</accession>
<dbReference type="Gene3D" id="2.130.10.10">
    <property type="entry name" value="YVTN repeat-like/Quinoprotein amine dehydrogenase"/>
    <property type="match status" value="1"/>
</dbReference>
<dbReference type="InterPro" id="IPR015943">
    <property type="entry name" value="WD40/YVTN_repeat-like_dom_sf"/>
</dbReference>
<comment type="caution">
    <text evidence="4">The sequence shown here is derived from an EMBL/GenBank/DDBJ whole genome shotgun (WGS) entry which is preliminary data.</text>
</comment>
<organism evidence="4 5">
    <name type="scientific">Artemisia annua</name>
    <name type="common">Sweet wormwood</name>
    <dbReference type="NCBI Taxonomy" id="35608"/>
    <lineage>
        <taxon>Eukaryota</taxon>
        <taxon>Viridiplantae</taxon>
        <taxon>Streptophyta</taxon>
        <taxon>Embryophyta</taxon>
        <taxon>Tracheophyta</taxon>
        <taxon>Spermatophyta</taxon>
        <taxon>Magnoliopsida</taxon>
        <taxon>eudicotyledons</taxon>
        <taxon>Gunneridae</taxon>
        <taxon>Pentapetalae</taxon>
        <taxon>asterids</taxon>
        <taxon>campanulids</taxon>
        <taxon>Asterales</taxon>
        <taxon>Asteraceae</taxon>
        <taxon>Asteroideae</taxon>
        <taxon>Anthemideae</taxon>
        <taxon>Artemisiinae</taxon>
        <taxon>Artemisia</taxon>
    </lineage>
</organism>
<evidence type="ECO:0000313" key="4">
    <source>
        <dbReference type="EMBL" id="PWA72928.1"/>
    </source>
</evidence>
<dbReference type="AlphaFoldDB" id="A0A2U1NHH2"/>
<dbReference type="InterPro" id="IPR048720">
    <property type="entry name" value="PROPPIN"/>
</dbReference>
<dbReference type="PANTHER" id="PTHR11227">
    <property type="entry name" value="WD-REPEAT PROTEIN INTERACTING WITH PHOSPHOINOSIDES WIPI -RELATED"/>
    <property type="match status" value="1"/>
</dbReference>
<dbReference type="Proteomes" id="UP000245207">
    <property type="component" value="Unassembled WGS sequence"/>
</dbReference>
<comment type="subcellular location">
    <subcellularLocation>
        <location evidence="1">Preautophagosomal structure membrane</location>
        <topology evidence="1">Peripheral membrane protein</topology>
    </subcellularLocation>
</comment>
<dbReference type="EMBL" id="PKPP01002820">
    <property type="protein sequence ID" value="PWA72928.1"/>
    <property type="molecule type" value="Genomic_DNA"/>
</dbReference>
<proteinExistence type="predicted"/>
<keyword evidence="2" id="KW-0853">WD repeat</keyword>
<dbReference type="Pfam" id="PF21032">
    <property type="entry name" value="PROPPIN"/>
    <property type="match status" value="1"/>
</dbReference>
<evidence type="ECO:0000313" key="5">
    <source>
        <dbReference type="Proteomes" id="UP000245207"/>
    </source>
</evidence>
<dbReference type="SMART" id="SM00320">
    <property type="entry name" value="WD40"/>
    <property type="match status" value="2"/>
</dbReference>
<dbReference type="GO" id="GO:0034045">
    <property type="term" value="C:phagophore assembly site membrane"/>
    <property type="evidence" value="ECO:0007669"/>
    <property type="project" value="UniProtKB-SubCell"/>
</dbReference>
<sequence length="209" mass="23205">MVLVCLGLKKGEIRVESYGVRKSRLVVAHESRIACFKLARDGGIVATASSKGTLVRVWNTRDGSLLQEVRRGADRAEIYSLAFSSTNEWLAVSSNKGTVHVFSLKPCQRSQGIVKTSDSSDRNTLVSLSSSSLSFIKGVLPRYFSWEWSVAQFRLVEGSQYIVAFGPKENTIVILGMDGSFYRCKFDPTTGGEMTQLEYHNFLKPEDTC</sequence>
<gene>
    <name evidence="4" type="ORF">CTI12_AA265700</name>
</gene>
<reference evidence="4 5" key="1">
    <citation type="journal article" date="2018" name="Mol. Plant">
        <title>The genome of Artemisia annua provides insight into the evolution of Asteraceae family and artemisinin biosynthesis.</title>
        <authorList>
            <person name="Shen Q."/>
            <person name="Zhang L."/>
            <person name="Liao Z."/>
            <person name="Wang S."/>
            <person name="Yan T."/>
            <person name="Shi P."/>
            <person name="Liu M."/>
            <person name="Fu X."/>
            <person name="Pan Q."/>
            <person name="Wang Y."/>
            <person name="Lv Z."/>
            <person name="Lu X."/>
            <person name="Zhang F."/>
            <person name="Jiang W."/>
            <person name="Ma Y."/>
            <person name="Chen M."/>
            <person name="Hao X."/>
            <person name="Li L."/>
            <person name="Tang Y."/>
            <person name="Lv G."/>
            <person name="Zhou Y."/>
            <person name="Sun X."/>
            <person name="Brodelius P.E."/>
            <person name="Rose J.K.C."/>
            <person name="Tang K."/>
        </authorList>
    </citation>
    <scope>NUCLEOTIDE SEQUENCE [LARGE SCALE GENOMIC DNA]</scope>
    <source>
        <strain evidence="5">cv. Huhao1</strain>
        <tissue evidence="4">Leaf</tissue>
    </source>
</reference>
<evidence type="ECO:0000256" key="3">
    <source>
        <dbReference type="ARBA" id="ARBA00022737"/>
    </source>
</evidence>
<dbReference type="InterPro" id="IPR001680">
    <property type="entry name" value="WD40_rpt"/>
</dbReference>
<dbReference type="OrthoDB" id="1667587at2759"/>
<dbReference type="SUPFAM" id="SSF101908">
    <property type="entry name" value="Putative isomerase YbhE"/>
    <property type="match status" value="1"/>
</dbReference>
<evidence type="ECO:0000256" key="2">
    <source>
        <dbReference type="ARBA" id="ARBA00022574"/>
    </source>
</evidence>
<evidence type="ECO:0000256" key="1">
    <source>
        <dbReference type="ARBA" id="ARBA00004623"/>
    </source>
</evidence>
<keyword evidence="3" id="KW-0677">Repeat</keyword>
<dbReference type="STRING" id="35608.A0A2U1NHH2"/>
<keyword evidence="5" id="KW-1185">Reference proteome</keyword>
<name>A0A2U1NHH2_ARTAN</name>